<sequence length="165" mass="18509">MTANLRETAVVELLKYRKWEDNGSNFNRVGNSGIIMDFRKHGGGCGKPNEGFLAEEGAHQHITGLRKHKVSRDGFSKQVIPGVEEELRGGIHKLNVNLPKQSSFGWLILYLTSDCSSQQTAVKGQEEASRKGVPSWDGNDSLNTRLKMTDSVFRVFSFRQTDIQR</sequence>
<evidence type="ECO:0000313" key="1">
    <source>
        <dbReference type="EMBL" id="KAJ7009320.1"/>
    </source>
</evidence>
<accession>A0AAD6WE26</accession>
<comment type="caution">
    <text evidence="1">The sequence shown here is derived from an EMBL/GenBank/DDBJ whole genome shotgun (WGS) entry which is preliminary data.</text>
</comment>
<dbReference type="Proteomes" id="UP001164929">
    <property type="component" value="Chromosome 1"/>
</dbReference>
<gene>
    <name evidence="1" type="ORF">NC653_000089</name>
</gene>
<proteinExistence type="predicted"/>
<reference evidence="1 2" key="1">
    <citation type="journal article" date="2023" name="Mol. Ecol. Resour.">
        <title>Chromosome-level genome assembly of a triploid poplar Populus alba 'Berolinensis'.</title>
        <authorList>
            <person name="Chen S."/>
            <person name="Yu Y."/>
            <person name="Wang X."/>
            <person name="Wang S."/>
            <person name="Zhang T."/>
            <person name="Zhou Y."/>
            <person name="He R."/>
            <person name="Meng N."/>
            <person name="Wang Y."/>
            <person name="Liu W."/>
            <person name="Liu Z."/>
            <person name="Liu J."/>
            <person name="Guo Q."/>
            <person name="Huang H."/>
            <person name="Sederoff R.R."/>
            <person name="Wang G."/>
            <person name="Qu G."/>
            <person name="Chen S."/>
        </authorList>
    </citation>
    <scope>NUCLEOTIDE SEQUENCE [LARGE SCALE GENOMIC DNA]</scope>
    <source>
        <strain evidence="1">SC-2020</strain>
    </source>
</reference>
<keyword evidence="2" id="KW-1185">Reference proteome</keyword>
<evidence type="ECO:0000313" key="2">
    <source>
        <dbReference type="Proteomes" id="UP001164929"/>
    </source>
</evidence>
<dbReference type="AlphaFoldDB" id="A0AAD6WE26"/>
<protein>
    <submittedName>
        <fullName evidence="1">Uncharacterized protein</fullName>
    </submittedName>
</protein>
<name>A0AAD6WE26_9ROSI</name>
<organism evidence="1 2">
    <name type="scientific">Populus alba x Populus x berolinensis</name>
    <dbReference type="NCBI Taxonomy" id="444605"/>
    <lineage>
        <taxon>Eukaryota</taxon>
        <taxon>Viridiplantae</taxon>
        <taxon>Streptophyta</taxon>
        <taxon>Embryophyta</taxon>
        <taxon>Tracheophyta</taxon>
        <taxon>Spermatophyta</taxon>
        <taxon>Magnoliopsida</taxon>
        <taxon>eudicotyledons</taxon>
        <taxon>Gunneridae</taxon>
        <taxon>Pentapetalae</taxon>
        <taxon>rosids</taxon>
        <taxon>fabids</taxon>
        <taxon>Malpighiales</taxon>
        <taxon>Salicaceae</taxon>
        <taxon>Saliceae</taxon>
        <taxon>Populus</taxon>
    </lineage>
</organism>
<dbReference type="EMBL" id="JAQIZT010000001">
    <property type="protein sequence ID" value="KAJ7009320.1"/>
    <property type="molecule type" value="Genomic_DNA"/>
</dbReference>